<gene>
    <name evidence="5" type="ORF">PG997_013572</name>
</gene>
<accession>A0ABR1V6M8</accession>
<dbReference type="InterPro" id="IPR050654">
    <property type="entry name" value="AChE-related_enzymes"/>
</dbReference>
<name>A0ABR1V6M8_9PEZI</name>
<evidence type="ECO:0000256" key="3">
    <source>
        <dbReference type="SAM" id="SignalP"/>
    </source>
</evidence>
<evidence type="ECO:0000256" key="2">
    <source>
        <dbReference type="ARBA" id="ARBA00022801"/>
    </source>
</evidence>
<evidence type="ECO:0000313" key="5">
    <source>
        <dbReference type="EMBL" id="KAK8066825.1"/>
    </source>
</evidence>
<proteinExistence type="inferred from homology"/>
<dbReference type="GeneID" id="92050946"/>
<sequence>MRIQTASLALLGAVRAPFGCDAQTVSVTIANGTLVGLEDGASGVQRFLGIPYAQSPVGDLRLRQAKPLASSFGTLPADAFGSSCYGSRAQPNASEDCLTLNIWRPDGKKAQGNGSLPVLVWLYGGGLTAGYTVCKTSGRLPHLSNLMTDPIP</sequence>
<keyword evidence="6" id="KW-1185">Reference proteome</keyword>
<dbReference type="Proteomes" id="UP001433268">
    <property type="component" value="Unassembled WGS sequence"/>
</dbReference>
<feature type="chain" id="PRO_5046223478" evidence="3">
    <location>
        <begin position="23"/>
        <end position="152"/>
    </location>
</feature>
<dbReference type="InterPro" id="IPR002018">
    <property type="entry name" value="CarbesteraseB"/>
</dbReference>
<dbReference type="Gene3D" id="3.40.50.1820">
    <property type="entry name" value="alpha/beta hydrolase"/>
    <property type="match status" value="1"/>
</dbReference>
<dbReference type="PROSITE" id="PS00941">
    <property type="entry name" value="CARBOXYLESTERASE_B_2"/>
    <property type="match status" value="1"/>
</dbReference>
<reference evidence="5 6" key="1">
    <citation type="submission" date="2023-01" db="EMBL/GenBank/DDBJ databases">
        <title>Analysis of 21 Apiospora genomes using comparative genomics revels a genus with tremendous synthesis potential of carbohydrate active enzymes and secondary metabolites.</title>
        <authorList>
            <person name="Sorensen T."/>
        </authorList>
    </citation>
    <scope>NUCLEOTIDE SEQUENCE [LARGE SCALE GENOMIC DNA]</scope>
    <source>
        <strain evidence="5 6">CBS 114990</strain>
    </source>
</reference>
<dbReference type="RefSeq" id="XP_066663578.1">
    <property type="nucleotide sequence ID" value="XM_066817886.1"/>
</dbReference>
<comment type="caution">
    <text evidence="5">The sequence shown here is derived from an EMBL/GenBank/DDBJ whole genome shotgun (WGS) entry which is preliminary data.</text>
</comment>
<evidence type="ECO:0000259" key="4">
    <source>
        <dbReference type="Pfam" id="PF00135"/>
    </source>
</evidence>
<dbReference type="InterPro" id="IPR029058">
    <property type="entry name" value="AB_hydrolase_fold"/>
</dbReference>
<dbReference type="InterPro" id="IPR019819">
    <property type="entry name" value="Carboxylesterase_B_CS"/>
</dbReference>
<keyword evidence="3" id="KW-0732">Signal</keyword>
<comment type="similarity">
    <text evidence="1">Belongs to the type-B carboxylesterase/lipase family.</text>
</comment>
<dbReference type="EMBL" id="JAQQWN010000009">
    <property type="protein sequence ID" value="KAK8066825.1"/>
    <property type="molecule type" value="Genomic_DNA"/>
</dbReference>
<organism evidence="5 6">
    <name type="scientific">Apiospora hydei</name>
    <dbReference type="NCBI Taxonomy" id="1337664"/>
    <lineage>
        <taxon>Eukaryota</taxon>
        <taxon>Fungi</taxon>
        <taxon>Dikarya</taxon>
        <taxon>Ascomycota</taxon>
        <taxon>Pezizomycotina</taxon>
        <taxon>Sordariomycetes</taxon>
        <taxon>Xylariomycetidae</taxon>
        <taxon>Amphisphaeriales</taxon>
        <taxon>Apiosporaceae</taxon>
        <taxon>Apiospora</taxon>
    </lineage>
</organism>
<dbReference type="Pfam" id="PF00135">
    <property type="entry name" value="COesterase"/>
    <property type="match status" value="1"/>
</dbReference>
<dbReference type="PANTHER" id="PTHR43918:SF4">
    <property type="entry name" value="CARBOXYLIC ESTER HYDROLASE"/>
    <property type="match status" value="1"/>
</dbReference>
<evidence type="ECO:0000313" key="6">
    <source>
        <dbReference type="Proteomes" id="UP001433268"/>
    </source>
</evidence>
<feature type="signal peptide" evidence="3">
    <location>
        <begin position="1"/>
        <end position="22"/>
    </location>
</feature>
<dbReference type="SUPFAM" id="SSF53474">
    <property type="entry name" value="alpha/beta-Hydrolases"/>
    <property type="match status" value="1"/>
</dbReference>
<feature type="domain" description="Carboxylesterase type B" evidence="4">
    <location>
        <begin position="25"/>
        <end position="130"/>
    </location>
</feature>
<protein>
    <submittedName>
        <fullName evidence="5">Ricin B-type lectin domain-containing protein</fullName>
    </submittedName>
</protein>
<dbReference type="PANTHER" id="PTHR43918">
    <property type="entry name" value="ACETYLCHOLINESTERASE"/>
    <property type="match status" value="1"/>
</dbReference>
<evidence type="ECO:0000256" key="1">
    <source>
        <dbReference type="ARBA" id="ARBA00005964"/>
    </source>
</evidence>
<keyword evidence="2" id="KW-0378">Hydrolase</keyword>